<evidence type="ECO:0000313" key="2">
    <source>
        <dbReference type="Proteomes" id="UP000178851"/>
    </source>
</evidence>
<proteinExistence type="predicted"/>
<organism evidence="1 2">
    <name type="scientific">Candidatus Woesebacteria bacterium RIFCSPHIGHO2_01_FULL_39_28</name>
    <dbReference type="NCBI Taxonomy" id="1802496"/>
    <lineage>
        <taxon>Bacteria</taxon>
        <taxon>Candidatus Woeseibacteriota</taxon>
    </lineage>
</organism>
<dbReference type="AlphaFoldDB" id="A0A1F7YLF5"/>
<accession>A0A1F7YLF5</accession>
<reference evidence="1 2" key="1">
    <citation type="journal article" date="2016" name="Nat. Commun.">
        <title>Thousands of microbial genomes shed light on interconnected biogeochemical processes in an aquifer system.</title>
        <authorList>
            <person name="Anantharaman K."/>
            <person name="Brown C.T."/>
            <person name="Hug L.A."/>
            <person name="Sharon I."/>
            <person name="Castelle C.J."/>
            <person name="Probst A.J."/>
            <person name="Thomas B.C."/>
            <person name="Singh A."/>
            <person name="Wilkins M.J."/>
            <person name="Karaoz U."/>
            <person name="Brodie E.L."/>
            <person name="Williams K.H."/>
            <person name="Hubbard S.S."/>
            <person name="Banfield J.F."/>
        </authorList>
    </citation>
    <scope>NUCLEOTIDE SEQUENCE [LARGE SCALE GENOMIC DNA]</scope>
</reference>
<evidence type="ECO:0000313" key="1">
    <source>
        <dbReference type="EMBL" id="OGM28020.1"/>
    </source>
</evidence>
<gene>
    <name evidence="1" type="ORF">A2627_00565</name>
</gene>
<dbReference type="Proteomes" id="UP000178851">
    <property type="component" value="Unassembled WGS sequence"/>
</dbReference>
<name>A0A1F7YLF5_9BACT</name>
<protein>
    <submittedName>
        <fullName evidence="1">Uncharacterized protein</fullName>
    </submittedName>
</protein>
<comment type="caution">
    <text evidence="1">The sequence shown here is derived from an EMBL/GenBank/DDBJ whole genome shotgun (WGS) entry which is preliminary data.</text>
</comment>
<sequence>MYSIYRVIHNSSTPKRSELDFNIVYNAYYLYNSYICRQKELTSLLRLKGEESTVFVREWRILAAERSFAEEGLKEEKN</sequence>
<dbReference type="EMBL" id="MGGI01000001">
    <property type="protein sequence ID" value="OGM28020.1"/>
    <property type="molecule type" value="Genomic_DNA"/>
</dbReference>